<evidence type="ECO:0000313" key="3">
    <source>
        <dbReference type="Proteomes" id="UP000295668"/>
    </source>
</evidence>
<sequence length="219" mass="24667">MDYLDLHTHHANEELGITSIESLSITDDEFQGVSKTKLISVGLHPWYASVDKLDLQMHNLSLIAAQKNVKLIGECGLDKLKGEAIENQVTILEAQINLAEKLQKPLILHCVKAFDELIAIKQRLAVKVPMILHGFNKNEELGRQLLAKGFLLSFGSSVLQENFKNAKLINGMDNFFLETDKSTNSIEEIYQVVAEIRKCSINDLKARIFANWEKLILNP</sequence>
<keyword evidence="3" id="KW-1185">Reference proteome</keyword>
<keyword evidence="1" id="KW-0479">Metal-binding</keyword>
<dbReference type="SUPFAM" id="SSF51556">
    <property type="entry name" value="Metallo-dependent hydrolases"/>
    <property type="match status" value="1"/>
</dbReference>
<evidence type="ECO:0000256" key="1">
    <source>
        <dbReference type="PIRSR" id="PIRSR005902-1"/>
    </source>
</evidence>
<comment type="caution">
    <text evidence="2">The sequence shown here is derived from an EMBL/GenBank/DDBJ whole genome shotgun (WGS) entry which is preliminary data.</text>
</comment>
<dbReference type="GO" id="GO:0005829">
    <property type="term" value="C:cytosol"/>
    <property type="evidence" value="ECO:0007669"/>
    <property type="project" value="TreeGrafter"/>
</dbReference>
<dbReference type="GO" id="GO:0016788">
    <property type="term" value="F:hydrolase activity, acting on ester bonds"/>
    <property type="evidence" value="ECO:0007669"/>
    <property type="project" value="InterPro"/>
</dbReference>
<dbReference type="Proteomes" id="UP000295668">
    <property type="component" value="Unassembled WGS sequence"/>
</dbReference>
<dbReference type="PANTHER" id="PTHR46124">
    <property type="entry name" value="D-AMINOACYL-TRNA DEACYLASE"/>
    <property type="match status" value="1"/>
</dbReference>
<dbReference type="RefSeq" id="WP_133261200.1">
    <property type="nucleotide sequence ID" value="NZ_SJCY01000002.1"/>
</dbReference>
<keyword evidence="2" id="KW-0378">Hydrolase</keyword>
<gene>
    <name evidence="2" type="ORF">EZJ43_03025</name>
</gene>
<feature type="binding site" evidence="1">
    <location>
        <position position="109"/>
    </location>
    <ligand>
        <name>a divalent metal cation</name>
        <dbReference type="ChEBI" id="CHEBI:60240"/>
        <label>2</label>
    </ligand>
</feature>
<dbReference type="InterPro" id="IPR032466">
    <property type="entry name" value="Metal_Hydrolase"/>
</dbReference>
<dbReference type="Pfam" id="PF01026">
    <property type="entry name" value="TatD_DNase"/>
    <property type="match status" value="1"/>
</dbReference>
<dbReference type="InterPro" id="IPR001130">
    <property type="entry name" value="TatD-like"/>
</dbReference>
<name>A0A4R5MN90_9SPHI</name>
<dbReference type="OrthoDB" id="664222at2"/>
<feature type="binding site" evidence="1">
    <location>
        <position position="180"/>
    </location>
    <ligand>
        <name>a divalent metal cation</name>
        <dbReference type="ChEBI" id="CHEBI:60240"/>
        <label>1</label>
    </ligand>
</feature>
<organism evidence="2 3">
    <name type="scientific">Pedobacter changchengzhani</name>
    <dbReference type="NCBI Taxonomy" id="2529274"/>
    <lineage>
        <taxon>Bacteria</taxon>
        <taxon>Pseudomonadati</taxon>
        <taxon>Bacteroidota</taxon>
        <taxon>Sphingobacteriia</taxon>
        <taxon>Sphingobacteriales</taxon>
        <taxon>Sphingobacteriaceae</taxon>
        <taxon>Pedobacter</taxon>
    </lineage>
</organism>
<protein>
    <submittedName>
        <fullName evidence="2">Hydrolase TatD</fullName>
    </submittedName>
</protein>
<dbReference type="PANTHER" id="PTHR46124:SF3">
    <property type="entry name" value="HYDROLASE"/>
    <property type="match status" value="1"/>
</dbReference>
<dbReference type="Gene3D" id="3.20.20.140">
    <property type="entry name" value="Metal-dependent hydrolases"/>
    <property type="match status" value="1"/>
</dbReference>
<reference evidence="2 3" key="1">
    <citation type="submission" date="2019-02" db="EMBL/GenBank/DDBJ databases">
        <title>Pedobacter sp. nov., a novel speices isolated from soil of pinguins habitat in Antarcitica.</title>
        <authorList>
            <person name="He R.-H."/>
        </authorList>
    </citation>
    <scope>NUCLEOTIDE SEQUENCE [LARGE SCALE GENOMIC DNA]</scope>
    <source>
        <strain evidence="2 3">E01020</strain>
    </source>
</reference>
<dbReference type="AlphaFoldDB" id="A0A4R5MN90"/>
<dbReference type="EMBL" id="SJCY01000002">
    <property type="protein sequence ID" value="TDG37108.1"/>
    <property type="molecule type" value="Genomic_DNA"/>
</dbReference>
<proteinExistence type="predicted"/>
<evidence type="ECO:0000313" key="2">
    <source>
        <dbReference type="EMBL" id="TDG37108.1"/>
    </source>
</evidence>
<accession>A0A4R5MN90</accession>
<feature type="binding site" evidence="1">
    <location>
        <position position="74"/>
    </location>
    <ligand>
        <name>a divalent metal cation</name>
        <dbReference type="ChEBI" id="CHEBI:60240"/>
        <label>1</label>
    </ligand>
</feature>
<dbReference type="PIRSF" id="PIRSF005902">
    <property type="entry name" value="DNase_TatD"/>
    <property type="match status" value="1"/>
</dbReference>
<feature type="binding site" evidence="1">
    <location>
        <position position="133"/>
    </location>
    <ligand>
        <name>a divalent metal cation</name>
        <dbReference type="ChEBI" id="CHEBI:60240"/>
        <label>2</label>
    </ligand>
</feature>
<dbReference type="GO" id="GO:0046872">
    <property type="term" value="F:metal ion binding"/>
    <property type="evidence" value="ECO:0007669"/>
    <property type="project" value="UniProtKB-KW"/>
</dbReference>